<dbReference type="EMBL" id="AP018360">
    <property type="protein sequence ID" value="BBA45264.1"/>
    <property type="molecule type" value="Genomic_DNA"/>
</dbReference>
<reference evidence="1" key="2">
    <citation type="journal article" date="2017" name="Genome Announc.">
        <title>High-Quality Draft Genome Sequence of Burkholderia contaminans CH-1, a Gram-Negative Bacterium That Metabolizes 2-Azahypoxanthine, a Plant Growth-Regulating Compound.</title>
        <authorList>
            <person name="Choi J.-H."/>
            <person name="Sugiura H."/>
            <person name="Moriuchi R."/>
            <person name="Kawagishi H."/>
            <person name="Dohra H."/>
        </authorList>
    </citation>
    <scope>NUCLEOTIDE SEQUENCE</scope>
    <source>
        <strain evidence="1">CH-1</strain>
        <plasmid evidence="1">pBC453</plasmid>
    </source>
</reference>
<sequence>MSTYTKAFVDELVDFAHELSEPLKPVARAIMGVLGLGSKPHLAD</sequence>
<geneLocation type="plasmid" evidence="1">
    <name>pBC453</name>
</geneLocation>
<reference evidence="1" key="1">
    <citation type="journal article" date="2016" name="Biosci. Biotechnol. Biochem.">
        <title>Bioconversion of AHX to AOH by resting cells of Burkholderia contaminans CH-1.</title>
        <authorList>
            <person name="Choi J.H."/>
            <person name="Kikuchi A."/>
            <person name="Pumkaeo P."/>
            <person name="Hirai H."/>
            <person name="Tokuyama S."/>
            <person name="Kawagishi H."/>
        </authorList>
    </citation>
    <scope>NUCLEOTIDE SEQUENCE</scope>
    <source>
        <strain evidence="1">CH-1</strain>
        <plasmid evidence="1">pBC453</plasmid>
    </source>
</reference>
<keyword evidence="1" id="KW-0614">Plasmid</keyword>
<gene>
    <name evidence="1" type="ORF">BCCH1_77750</name>
</gene>
<accession>A0A250LL47</accession>
<protein>
    <submittedName>
        <fullName evidence="1">Uncharacterized protein</fullName>
    </submittedName>
</protein>
<dbReference type="RefSeq" id="WP_256093624.1">
    <property type="nucleotide sequence ID" value="NZ_AP018360.1"/>
</dbReference>
<name>A0A250LL47_9BURK</name>
<evidence type="ECO:0000313" key="1">
    <source>
        <dbReference type="EMBL" id="BBA45264.1"/>
    </source>
</evidence>
<organism evidence="1">
    <name type="scientific">Burkholderia contaminans</name>
    <dbReference type="NCBI Taxonomy" id="488447"/>
    <lineage>
        <taxon>Bacteria</taxon>
        <taxon>Pseudomonadati</taxon>
        <taxon>Pseudomonadota</taxon>
        <taxon>Betaproteobacteria</taxon>
        <taxon>Burkholderiales</taxon>
        <taxon>Burkholderiaceae</taxon>
        <taxon>Burkholderia</taxon>
        <taxon>Burkholderia cepacia complex</taxon>
    </lineage>
</organism>
<dbReference type="AlphaFoldDB" id="A0A250LL47"/>
<proteinExistence type="predicted"/>